<dbReference type="SUPFAM" id="SSF50978">
    <property type="entry name" value="WD40 repeat-like"/>
    <property type="match status" value="1"/>
</dbReference>
<comment type="caution">
    <text evidence="1">The sequence shown here is derived from an EMBL/GenBank/DDBJ whole genome shotgun (WGS) entry which is preliminary data.</text>
</comment>
<evidence type="ECO:0000313" key="2">
    <source>
        <dbReference type="Proteomes" id="UP000324241"/>
    </source>
</evidence>
<gene>
    <name evidence="1" type="ORF">ATNIH1004_006243</name>
</gene>
<dbReference type="GeneID" id="54328945"/>
<evidence type="ECO:0000313" key="1">
    <source>
        <dbReference type="EMBL" id="KAA8647549.1"/>
    </source>
</evidence>
<protein>
    <submittedName>
        <fullName evidence="1">Uncharacterized protein</fullName>
    </submittedName>
</protein>
<dbReference type="VEuPathDB" id="FungiDB:EYZ11_010876"/>
<dbReference type="AlphaFoldDB" id="A0A5M9MSJ4"/>
<dbReference type="RefSeq" id="XP_033426910.1">
    <property type="nucleotide sequence ID" value="XM_033570878.1"/>
</dbReference>
<dbReference type="EMBL" id="QUQM01000004">
    <property type="protein sequence ID" value="KAA8647549.1"/>
    <property type="molecule type" value="Genomic_DNA"/>
</dbReference>
<dbReference type="InterPro" id="IPR015943">
    <property type="entry name" value="WD40/YVTN_repeat-like_dom_sf"/>
</dbReference>
<name>A0A5M9MSJ4_9EURO</name>
<dbReference type="InterPro" id="IPR036322">
    <property type="entry name" value="WD40_repeat_dom_sf"/>
</dbReference>
<organism evidence="1 2">
    <name type="scientific">Aspergillus tanneri</name>
    <dbReference type="NCBI Taxonomy" id="1220188"/>
    <lineage>
        <taxon>Eukaryota</taxon>
        <taxon>Fungi</taxon>
        <taxon>Dikarya</taxon>
        <taxon>Ascomycota</taxon>
        <taxon>Pezizomycotina</taxon>
        <taxon>Eurotiomycetes</taxon>
        <taxon>Eurotiomycetidae</taxon>
        <taxon>Eurotiales</taxon>
        <taxon>Aspergillaceae</taxon>
        <taxon>Aspergillus</taxon>
        <taxon>Aspergillus subgen. Circumdati</taxon>
    </lineage>
</organism>
<dbReference type="Gene3D" id="2.130.10.10">
    <property type="entry name" value="YVTN repeat-like/Quinoprotein amine dehydrogenase"/>
    <property type="match status" value="2"/>
</dbReference>
<sequence length="349" mass="39183">MDINDVTFCPINSNYVTANCTDGNTYVWDYRKHNDFILKLPHGDPLNQTDERLTREQADVGVTVALSSEDALVEDTHSFKEEIARAAFSDDKSNLLVGDAAGGIHVLSPGPFSNTDDLSFTFKRAPQLPFDHHEPDSESGVKAARKLLSSGQLVQHPVFGAGQGPRYSGPFATWARPEGTPFDQIAKTQLKRELQIRQLDWIPVQSRDVLDEQSRREVEAQIQLARIRNQRQNEYKRKRAEPSNTKALASFDDNFIDLCSDEDAKPCPSAVFHNVQPEIIDLTGDTDTEEFADPSTDAQLQGVTRCPEPNKVPLRGGDTLLQELEEELDEDFWWPSSRYVDPNIQDVTV</sequence>
<accession>A0A5M9MSJ4</accession>
<reference evidence="1 2" key="1">
    <citation type="submission" date="2019-08" db="EMBL/GenBank/DDBJ databases">
        <title>The genome sequence of a newly discovered highly antifungal drug resistant Aspergillus species, Aspergillus tanneri NIH 1004.</title>
        <authorList>
            <person name="Mounaud S."/>
            <person name="Singh I."/>
            <person name="Joardar V."/>
            <person name="Pakala S."/>
            <person name="Pakala S."/>
            <person name="Venepally P."/>
            <person name="Chung J.K."/>
            <person name="Losada L."/>
            <person name="Nierman W.C."/>
        </authorList>
    </citation>
    <scope>NUCLEOTIDE SEQUENCE [LARGE SCALE GENOMIC DNA]</scope>
    <source>
        <strain evidence="1 2">NIH1004</strain>
    </source>
</reference>
<dbReference type="Proteomes" id="UP000324241">
    <property type="component" value="Unassembled WGS sequence"/>
</dbReference>
<dbReference type="OrthoDB" id="10248252at2759"/>
<proteinExistence type="predicted"/>